<sequence>MQNNLHIIALTGNSSSGIRTLLSRLANPLPIAWIGLKRSYQYSGLNCLLTTLEARRFSDHQQPEVIVLVCDAFCLEQGLHQLKELLSLEQVREQGIPLILCVSSWEEAESKGICIDMTLLQDVLQIPVVPYSAHSREQLDDVKAAIHYSLQPAKQKEFYYQCLDFSPGKLARECTLHTGAGCLKHNPFIDCIAACPLTSWLLLLAVLYSMLRLFF</sequence>
<dbReference type="InterPro" id="IPR030389">
    <property type="entry name" value="G_FEOB_dom"/>
</dbReference>
<dbReference type="EMBL" id="VUMD01000003">
    <property type="protein sequence ID" value="MSS35919.1"/>
    <property type="molecule type" value="Genomic_DNA"/>
</dbReference>
<dbReference type="GO" id="GO:0005525">
    <property type="term" value="F:GTP binding"/>
    <property type="evidence" value="ECO:0007669"/>
    <property type="project" value="InterPro"/>
</dbReference>
<accession>A0A7X2TBH6</accession>
<feature type="domain" description="FeoB-type G" evidence="1">
    <location>
        <begin position="54"/>
        <end position="146"/>
    </location>
</feature>
<dbReference type="SUPFAM" id="SSF52540">
    <property type="entry name" value="P-loop containing nucleoside triphosphate hydrolases"/>
    <property type="match status" value="1"/>
</dbReference>
<evidence type="ECO:0000313" key="3">
    <source>
        <dbReference type="Proteomes" id="UP000429958"/>
    </source>
</evidence>
<evidence type="ECO:0000313" key="2">
    <source>
        <dbReference type="EMBL" id="MSS35919.1"/>
    </source>
</evidence>
<comment type="caution">
    <text evidence="2">The sequence shown here is derived from an EMBL/GenBank/DDBJ whole genome shotgun (WGS) entry which is preliminary data.</text>
</comment>
<protein>
    <recommendedName>
        <fullName evidence="1">FeoB-type G domain-containing protein</fullName>
    </recommendedName>
</protein>
<dbReference type="Pfam" id="PF02421">
    <property type="entry name" value="FeoB_N"/>
    <property type="match status" value="1"/>
</dbReference>
<proteinExistence type="predicted"/>
<reference evidence="2 3" key="1">
    <citation type="submission" date="2019-08" db="EMBL/GenBank/DDBJ databases">
        <title>In-depth cultivation of the pig gut microbiome towards novel bacterial diversity and tailored functional studies.</title>
        <authorList>
            <person name="Wylensek D."/>
            <person name="Hitch T.C.A."/>
            <person name="Clavel T."/>
        </authorList>
    </citation>
    <scope>NUCLEOTIDE SEQUENCE [LARGE SCALE GENOMIC DNA]</scope>
    <source>
        <strain evidence="2 3">WCA-389-WT-23D1</strain>
    </source>
</reference>
<dbReference type="RefSeq" id="WP_154471312.1">
    <property type="nucleotide sequence ID" value="NZ_DBEWUL010000069.1"/>
</dbReference>
<organism evidence="2 3">
    <name type="scientific">Clostridium porci</name>
    <dbReference type="NCBI Taxonomy" id="2605778"/>
    <lineage>
        <taxon>Bacteria</taxon>
        <taxon>Bacillati</taxon>
        <taxon>Bacillota</taxon>
        <taxon>Clostridia</taxon>
        <taxon>Eubacteriales</taxon>
        <taxon>Clostridiaceae</taxon>
        <taxon>Clostridium</taxon>
    </lineage>
</organism>
<dbReference type="AlphaFoldDB" id="A0A7X2TBH6"/>
<dbReference type="InterPro" id="IPR027417">
    <property type="entry name" value="P-loop_NTPase"/>
</dbReference>
<dbReference type="GO" id="GO:0005886">
    <property type="term" value="C:plasma membrane"/>
    <property type="evidence" value="ECO:0007669"/>
    <property type="project" value="TreeGrafter"/>
</dbReference>
<name>A0A7X2TBH6_9CLOT</name>
<dbReference type="PANTHER" id="PTHR43185">
    <property type="entry name" value="FERROUS IRON TRANSPORT PROTEIN B"/>
    <property type="match status" value="1"/>
</dbReference>
<dbReference type="GO" id="GO:0015093">
    <property type="term" value="F:ferrous iron transmembrane transporter activity"/>
    <property type="evidence" value="ECO:0007669"/>
    <property type="project" value="TreeGrafter"/>
</dbReference>
<keyword evidence="3" id="KW-1185">Reference proteome</keyword>
<gene>
    <name evidence="2" type="ORF">FYJ39_04785</name>
</gene>
<dbReference type="Proteomes" id="UP000429958">
    <property type="component" value="Unassembled WGS sequence"/>
</dbReference>
<dbReference type="PANTHER" id="PTHR43185:SF1">
    <property type="entry name" value="FE(2+) TRANSPORTER FEOB"/>
    <property type="match status" value="1"/>
</dbReference>
<evidence type="ECO:0000259" key="1">
    <source>
        <dbReference type="Pfam" id="PF02421"/>
    </source>
</evidence>
<dbReference type="Gene3D" id="3.40.50.300">
    <property type="entry name" value="P-loop containing nucleotide triphosphate hydrolases"/>
    <property type="match status" value="1"/>
</dbReference>
<dbReference type="InterPro" id="IPR050860">
    <property type="entry name" value="FeoB_GTPase"/>
</dbReference>